<dbReference type="SUPFAM" id="SSF47370">
    <property type="entry name" value="Bromodomain"/>
    <property type="match status" value="1"/>
</dbReference>
<comment type="caution">
    <text evidence="6">The sequence shown here is derived from an EMBL/GenBank/DDBJ whole genome shotgun (WGS) entry which is preliminary data.</text>
</comment>
<feature type="compositionally biased region" description="Polar residues" evidence="3">
    <location>
        <begin position="32"/>
        <end position="43"/>
    </location>
</feature>
<feature type="compositionally biased region" description="Basic and acidic residues" evidence="3">
    <location>
        <begin position="1"/>
        <end position="12"/>
    </location>
</feature>
<dbReference type="GO" id="GO:0000785">
    <property type="term" value="C:chromatin"/>
    <property type="evidence" value="ECO:0007669"/>
    <property type="project" value="TreeGrafter"/>
</dbReference>
<dbReference type="InterPro" id="IPR000210">
    <property type="entry name" value="BTB/POZ_dom"/>
</dbReference>
<dbReference type="GeneID" id="75833436"/>
<dbReference type="CDD" id="cd18186">
    <property type="entry name" value="BTB_POZ_ZBTB_KLHL-like"/>
    <property type="match status" value="1"/>
</dbReference>
<dbReference type="Gene3D" id="1.20.920.10">
    <property type="entry name" value="Bromodomain-like"/>
    <property type="match status" value="1"/>
</dbReference>
<evidence type="ECO:0000256" key="1">
    <source>
        <dbReference type="ARBA" id="ARBA00023117"/>
    </source>
</evidence>
<dbReference type="RefSeq" id="XP_051366173.1">
    <property type="nucleotide sequence ID" value="XM_051509227.1"/>
</dbReference>
<dbReference type="GO" id="GO:0006338">
    <property type="term" value="P:chromatin remodeling"/>
    <property type="evidence" value="ECO:0007669"/>
    <property type="project" value="TreeGrafter"/>
</dbReference>
<protein>
    <submittedName>
        <fullName evidence="6">TFIID associated protein</fullName>
    </submittedName>
</protein>
<evidence type="ECO:0000256" key="2">
    <source>
        <dbReference type="PROSITE-ProRule" id="PRU00035"/>
    </source>
</evidence>
<dbReference type="Pfam" id="PF00439">
    <property type="entry name" value="Bromodomain"/>
    <property type="match status" value="1"/>
</dbReference>
<gene>
    <name evidence="6" type="ORF">J7T54_006959</name>
</gene>
<evidence type="ECO:0000313" key="7">
    <source>
        <dbReference type="Proteomes" id="UP001055219"/>
    </source>
</evidence>
<reference evidence="6" key="2">
    <citation type="submission" date="2022-07" db="EMBL/GenBank/DDBJ databases">
        <authorList>
            <person name="Goncalves M.F.M."/>
            <person name="Hilario S."/>
            <person name="Van De Peer Y."/>
            <person name="Esteves A.C."/>
            <person name="Alves A."/>
        </authorList>
    </citation>
    <scope>NUCLEOTIDE SEQUENCE</scope>
    <source>
        <strain evidence="6">MUM 19.33</strain>
    </source>
</reference>
<dbReference type="Pfam" id="PF00651">
    <property type="entry name" value="BTB"/>
    <property type="match status" value="1"/>
</dbReference>
<evidence type="ECO:0000259" key="5">
    <source>
        <dbReference type="PROSITE" id="PS50097"/>
    </source>
</evidence>
<dbReference type="PROSITE" id="PS50014">
    <property type="entry name" value="BROMODOMAIN_2"/>
    <property type="match status" value="1"/>
</dbReference>
<dbReference type="PRINTS" id="PR00503">
    <property type="entry name" value="BROMODOMAIN"/>
</dbReference>
<feature type="domain" description="BTB" evidence="5">
    <location>
        <begin position="60"/>
        <end position="132"/>
    </location>
</feature>
<dbReference type="AlphaFoldDB" id="A0A9Q0BHA0"/>
<dbReference type="GO" id="GO:0006355">
    <property type="term" value="P:regulation of DNA-templated transcription"/>
    <property type="evidence" value="ECO:0007669"/>
    <property type="project" value="TreeGrafter"/>
</dbReference>
<keyword evidence="1 2" id="KW-0103">Bromodomain</keyword>
<dbReference type="InterPro" id="IPR011333">
    <property type="entry name" value="SKP1/BTB/POZ_sf"/>
</dbReference>
<evidence type="ECO:0000256" key="3">
    <source>
        <dbReference type="SAM" id="MobiDB-lite"/>
    </source>
</evidence>
<dbReference type="PROSITE" id="PS00633">
    <property type="entry name" value="BROMODOMAIN_1"/>
    <property type="match status" value="1"/>
</dbReference>
<dbReference type="InterPro" id="IPR001487">
    <property type="entry name" value="Bromodomain"/>
</dbReference>
<feature type="region of interest" description="Disordered" evidence="3">
    <location>
        <begin position="1"/>
        <end position="57"/>
    </location>
</feature>
<dbReference type="InterPro" id="IPR018359">
    <property type="entry name" value="Bromodomain_CS"/>
</dbReference>
<sequence length="395" mass="45068">MNHIQQDPEHANSAEALPSQPSTEPSPAANGNEAQVSQQQPSEAEQPRPKPFSWLDSHPEMVTVGLGSKDATQFNVHRDLLTSRSEYFRNVFEERERKGNKSQPLFNMPDTSVEVFGLLQKYLYTDQVAADAGLPPSFESLIELWKLSYVLKIEGLGEKALEAMKERRRISQQIPSTPLLILVWRDCPQGCNIRELLLTWAAEYMRSSDSKAEFAQSLPKSVLAELVVTMSTFDDSPLQDVYPPTDMPAPPPRKNVHYLDSLSDEEALNSLKRSRRSGTEPSALAQWANAKGFWTRLVGPFKEPVMPAEDGVPDYFDKVKRPMDLTTIKIKMDRREYANEEEFVTDMRQIFENCFAYWKRDTPMYQAGEKLQKTFEEKYRGMNKWISKMGGEEGT</sequence>
<dbReference type="PANTHER" id="PTHR22880:SF225">
    <property type="entry name" value="BROMODOMAIN-CONTAINING PROTEIN BET-1-RELATED"/>
    <property type="match status" value="1"/>
</dbReference>
<dbReference type="EMBL" id="JAGIXG020000002">
    <property type="protein sequence ID" value="KAI6785317.1"/>
    <property type="molecule type" value="Genomic_DNA"/>
</dbReference>
<feature type="domain" description="Bromo" evidence="4">
    <location>
        <begin position="300"/>
        <end position="365"/>
    </location>
</feature>
<dbReference type="SMART" id="SM00225">
    <property type="entry name" value="BTB"/>
    <property type="match status" value="1"/>
</dbReference>
<name>A0A9Q0BHA0_9HYPO</name>
<reference evidence="6" key="1">
    <citation type="journal article" date="2021" name="J Fungi (Basel)">
        <title>Genomic and Metabolomic Analyses of the Marine Fungus Emericellopsis cladophorae: Insights into Saltwater Adaptability Mechanisms and Its Biosynthetic Potential.</title>
        <authorList>
            <person name="Goncalves M.F.M."/>
            <person name="Hilario S."/>
            <person name="Van de Peer Y."/>
            <person name="Esteves A.C."/>
            <person name="Alves A."/>
        </authorList>
    </citation>
    <scope>NUCLEOTIDE SEQUENCE</scope>
    <source>
        <strain evidence="6">MUM 19.33</strain>
    </source>
</reference>
<dbReference type="PROSITE" id="PS50097">
    <property type="entry name" value="BTB"/>
    <property type="match status" value="1"/>
</dbReference>
<proteinExistence type="predicted"/>
<dbReference type="PANTHER" id="PTHR22880">
    <property type="entry name" value="FALZ-RELATED BROMODOMAIN-CONTAINING PROTEINS"/>
    <property type="match status" value="1"/>
</dbReference>
<evidence type="ECO:0000259" key="4">
    <source>
        <dbReference type="PROSITE" id="PS50014"/>
    </source>
</evidence>
<evidence type="ECO:0000313" key="6">
    <source>
        <dbReference type="EMBL" id="KAI6785317.1"/>
    </source>
</evidence>
<keyword evidence="7" id="KW-1185">Reference proteome</keyword>
<dbReference type="SMART" id="SM00297">
    <property type="entry name" value="BROMO"/>
    <property type="match status" value="1"/>
</dbReference>
<organism evidence="6 7">
    <name type="scientific">Emericellopsis cladophorae</name>
    <dbReference type="NCBI Taxonomy" id="2686198"/>
    <lineage>
        <taxon>Eukaryota</taxon>
        <taxon>Fungi</taxon>
        <taxon>Dikarya</taxon>
        <taxon>Ascomycota</taxon>
        <taxon>Pezizomycotina</taxon>
        <taxon>Sordariomycetes</taxon>
        <taxon>Hypocreomycetidae</taxon>
        <taxon>Hypocreales</taxon>
        <taxon>Bionectriaceae</taxon>
        <taxon>Emericellopsis</taxon>
    </lineage>
</organism>
<dbReference type="Gene3D" id="3.30.710.10">
    <property type="entry name" value="Potassium Channel Kv1.1, Chain A"/>
    <property type="match status" value="1"/>
</dbReference>
<dbReference type="InterPro" id="IPR036427">
    <property type="entry name" value="Bromodomain-like_sf"/>
</dbReference>
<dbReference type="SUPFAM" id="SSF54695">
    <property type="entry name" value="POZ domain"/>
    <property type="match status" value="1"/>
</dbReference>
<dbReference type="OrthoDB" id="21449at2759"/>
<dbReference type="Proteomes" id="UP001055219">
    <property type="component" value="Unassembled WGS sequence"/>
</dbReference>
<accession>A0A9Q0BHA0</accession>
<dbReference type="GO" id="GO:0005634">
    <property type="term" value="C:nucleus"/>
    <property type="evidence" value="ECO:0007669"/>
    <property type="project" value="TreeGrafter"/>
</dbReference>
<dbReference type="InterPro" id="IPR050935">
    <property type="entry name" value="Bromo_chromatin_reader"/>
</dbReference>